<feature type="binding site" evidence="12">
    <location>
        <position position="330"/>
    </location>
    <ligand>
        <name>UDP-N-acetyl-alpha-D-glucosamine</name>
        <dbReference type="ChEBI" id="CHEBI:57705"/>
    </ligand>
</feature>
<reference evidence="14 15" key="1">
    <citation type="submission" date="2013-10" db="EMBL/GenBank/DDBJ databases">
        <title>The Genome Sequence of Helicobacter canis NCTC 12740.</title>
        <authorList>
            <consortium name="The Broad Institute Genomics Platform"/>
            <person name="Earl A."/>
            <person name="Fox J.G."/>
            <person name="Shen Z."/>
            <person name="Young S.K."/>
            <person name="Zeng Q."/>
            <person name="Gargeya S."/>
            <person name="Fitzgerald M."/>
            <person name="Abouelleil A."/>
            <person name="Alvarado L."/>
            <person name="Chapman S.B."/>
            <person name="Gainer-Dewar J."/>
            <person name="Goldberg J."/>
            <person name="Griggs A."/>
            <person name="Gujja S."/>
            <person name="Hansen M."/>
            <person name="Howarth C."/>
            <person name="Imamovic A."/>
            <person name="Ireland A."/>
            <person name="Larimer J."/>
            <person name="McCowan C."/>
            <person name="Murphy C."/>
            <person name="Pearson M."/>
            <person name="Poon T.W."/>
            <person name="Priest M."/>
            <person name="Roberts A."/>
            <person name="Saif S."/>
            <person name="Shea T."/>
            <person name="Sykes S."/>
            <person name="Wortman J."/>
            <person name="Nusbaum C."/>
            <person name="Birren B."/>
        </authorList>
    </citation>
    <scope>NUCLEOTIDE SEQUENCE [LARGE SCALE GENOMIC DNA]</scope>
    <source>
        <strain evidence="14 15">NCTC 12740</strain>
    </source>
</reference>
<evidence type="ECO:0000256" key="2">
    <source>
        <dbReference type="ARBA" id="ARBA00004752"/>
    </source>
</evidence>
<comment type="catalytic activity">
    <reaction evidence="11 12">
        <text>phosphoenolpyruvate + UDP-N-acetyl-alpha-D-glucosamine = UDP-N-acetyl-3-O-(1-carboxyvinyl)-alpha-D-glucosamine + phosphate</text>
        <dbReference type="Rhea" id="RHEA:18681"/>
        <dbReference type="ChEBI" id="CHEBI:43474"/>
        <dbReference type="ChEBI" id="CHEBI:57705"/>
        <dbReference type="ChEBI" id="CHEBI:58702"/>
        <dbReference type="ChEBI" id="CHEBI:68483"/>
        <dbReference type="EC" id="2.5.1.7"/>
    </reaction>
</comment>
<dbReference type="EC" id="2.5.1.7" evidence="12"/>
<dbReference type="PANTHER" id="PTHR43783:SF1">
    <property type="entry name" value="UDP-N-ACETYLGLUCOSAMINE 1-CARBOXYVINYLTRANSFERASE"/>
    <property type="match status" value="1"/>
</dbReference>
<dbReference type="Proteomes" id="UP000018688">
    <property type="component" value="Unassembled WGS sequence"/>
</dbReference>
<evidence type="ECO:0000256" key="3">
    <source>
        <dbReference type="ARBA" id="ARBA00022490"/>
    </source>
</evidence>
<keyword evidence="8 12" id="KW-0131">Cell cycle</keyword>
<comment type="caution">
    <text evidence="12">Lacks conserved residue(s) required for the propagation of feature annotation.</text>
</comment>
<dbReference type="PATRIC" id="fig|1357399.3.peg.1838"/>
<gene>
    <name evidence="12" type="primary">murA</name>
    <name evidence="14" type="ORF">HMPREF2087_01751</name>
</gene>
<dbReference type="NCBIfam" id="NF006873">
    <property type="entry name" value="PRK09369.1"/>
    <property type="match status" value="1"/>
</dbReference>
<name>V8CFN3_9HELI</name>
<dbReference type="HOGENOM" id="CLU_027387_0_0_7"/>
<keyword evidence="6 12" id="KW-0133">Cell shape</keyword>
<dbReference type="OrthoDB" id="9803760at2"/>
<feature type="modified residue" description="2-(S-cysteinyl)pyruvic acid O-phosphothioketal" evidence="12">
    <location>
        <position position="117"/>
    </location>
</feature>
<dbReference type="InterPro" id="IPR013792">
    <property type="entry name" value="RNA3'P_cycl/enolpyr_Trfase_a/b"/>
</dbReference>
<evidence type="ECO:0000259" key="13">
    <source>
        <dbReference type="Pfam" id="PF00275"/>
    </source>
</evidence>
<keyword evidence="4 12" id="KW-0132">Cell division</keyword>
<evidence type="ECO:0000313" key="15">
    <source>
        <dbReference type="Proteomes" id="UP000018688"/>
    </source>
</evidence>
<dbReference type="HAMAP" id="MF_00111">
    <property type="entry name" value="MurA"/>
    <property type="match status" value="1"/>
</dbReference>
<dbReference type="STRING" id="1357399.HMPREF2087_01751"/>
<dbReference type="InterPro" id="IPR036968">
    <property type="entry name" value="Enolpyruvate_Tfrase_sf"/>
</dbReference>
<comment type="subcellular location">
    <subcellularLocation>
        <location evidence="1 12">Cytoplasm</location>
    </subcellularLocation>
</comment>
<dbReference type="InterPro" id="IPR050068">
    <property type="entry name" value="MurA_subfamily"/>
</dbReference>
<keyword evidence="12" id="KW-0670">Pyruvate</keyword>
<comment type="similarity">
    <text evidence="10 12">Belongs to the EPSP synthase family. MurA subfamily.</text>
</comment>
<keyword evidence="7 12" id="KW-0573">Peptidoglycan synthesis</keyword>
<dbReference type="NCBIfam" id="TIGR01072">
    <property type="entry name" value="murA"/>
    <property type="match status" value="1"/>
</dbReference>
<feature type="binding site" evidence="12">
    <location>
        <begin position="122"/>
        <end position="126"/>
    </location>
    <ligand>
        <name>UDP-N-acetyl-alpha-D-glucosamine</name>
        <dbReference type="ChEBI" id="CHEBI:57705"/>
    </ligand>
</feature>
<evidence type="ECO:0000256" key="8">
    <source>
        <dbReference type="ARBA" id="ARBA00023306"/>
    </source>
</evidence>
<comment type="caution">
    <text evidence="14">The sequence shown here is derived from an EMBL/GenBank/DDBJ whole genome shotgun (WGS) entry which is preliminary data.</text>
</comment>
<evidence type="ECO:0000313" key="14">
    <source>
        <dbReference type="EMBL" id="ETD25917.1"/>
    </source>
</evidence>
<feature type="domain" description="Enolpyruvate transferase" evidence="13">
    <location>
        <begin position="8"/>
        <end position="412"/>
    </location>
</feature>
<dbReference type="SUPFAM" id="SSF55205">
    <property type="entry name" value="EPT/RTPC-like"/>
    <property type="match status" value="1"/>
</dbReference>
<accession>V8CFN3</accession>
<dbReference type="InterPro" id="IPR005750">
    <property type="entry name" value="UDP_GlcNAc_COvinyl_MurA"/>
</dbReference>
<evidence type="ECO:0000256" key="1">
    <source>
        <dbReference type="ARBA" id="ARBA00004496"/>
    </source>
</evidence>
<dbReference type="GO" id="GO:0019277">
    <property type="term" value="P:UDP-N-acetylgalactosamine biosynthetic process"/>
    <property type="evidence" value="ECO:0007669"/>
    <property type="project" value="InterPro"/>
</dbReference>
<dbReference type="RefSeq" id="WP_023930806.1">
    <property type="nucleotide sequence ID" value="NZ_KI669458.1"/>
</dbReference>
<evidence type="ECO:0000256" key="12">
    <source>
        <dbReference type="HAMAP-Rule" id="MF_00111"/>
    </source>
</evidence>
<evidence type="ECO:0000256" key="9">
    <source>
        <dbReference type="ARBA" id="ARBA00023316"/>
    </source>
</evidence>
<organism evidence="14 15">
    <name type="scientific">Helicobacter canis NCTC 12740</name>
    <dbReference type="NCBI Taxonomy" id="1357399"/>
    <lineage>
        <taxon>Bacteria</taxon>
        <taxon>Pseudomonadati</taxon>
        <taxon>Campylobacterota</taxon>
        <taxon>Epsilonproteobacteria</taxon>
        <taxon>Campylobacterales</taxon>
        <taxon>Helicobacteraceae</taxon>
        <taxon>Helicobacter</taxon>
    </lineage>
</organism>
<feature type="binding site" evidence="12">
    <location>
        <begin position="22"/>
        <end position="23"/>
    </location>
    <ligand>
        <name>phosphoenolpyruvate</name>
        <dbReference type="ChEBI" id="CHEBI:58702"/>
    </ligand>
</feature>
<dbReference type="InterPro" id="IPR001986">
    <property type="entry name" value="Enolpyruvate_Tfrase_dom"/>
</dbReference>
<keyword evidence="15" id="KW-1185">Reference proteome</keyword>
<dbReference type="GO" id="GO:0005737">
    <property type="term" value="C:cytoplasm"/>
    <property type="evidence" value="ECO:0007669"/>
    <property type="project" value="UniProtKB-SubCell"/>
</dbReference>
<feature type="active site" description="Proton donor" evidence="12">
    <location>
        <position position="117"/>
    </location>
</feature>
<dbReference type="PANTHER" id="PTHR43783">
    <property type="entry name" value="UDP-N-ACETYLGLUCOSAMINE 1-CARBOXYVINYLTRANSFERASE"/>
    <property type="match status" value="1"/>
</dbReference>
<dbReference type="UniPathway" id="UPA00219"/>
<evidence type="ECO:0000256" key="5">
    <source>
        <dbReference type="ARBA" id="ARBA00022679"/>
    </source>
</evidence>
<dbReference type="FunFam" id="3.65.10.10:FF:000001">
    <property type="entry name" value="UDP-N-acetylglucosamine 1-carboxyvinyltransferase"/>
    <property type="match status" value="1"/>
</dbReference>
<dbReference type="GO" id="GO:0071555">
    <property type="term" value="P:cell wall organization"/>
    <property type="evidence" value="ECO:0007669"/>
    <property type="project" value="UniProtKB-KW"/>
</dbReference>
<dbReference type="CDD" id="cd01555">
    <property type="entry name" value="UdpNAET"/>
    <property type="match status" value="1"/>
</dbReference>
<evidence type="ECO:0000256" key="10">
    <source>
        <dbReference type="ARBA" id="ARBA00038367"/>
    </source>
</evidence>
<keyword evidence="5 12" id="KW-0808">Transferase</keyword>
<evidence type="ECO:0000256" key="4">
    <source>
        <dbReference type="ARBA" id="ARBA00022618"/>
    </source>
</evidence>
<dbReference type="GO" id="GO:0051301">
    <property type="term" value="P:cell division"/>
    <property type="evidence" value="ECO:0007669"/>
    <property type="project" value="UniProtKB-KW"/>
</dbReference>
<dbReference type="GO" id="GO:0008760">
    <property type="term" value="F:UDP-N-acetylglucosamine 1-carboxyvinyltransferase activity"/>
    <property type="evidence" value="ECO:0007669"/>
    <property type="project" value="UniProtKB-UniRule"/>
</dbReference>
<dbReference type="GO" id="GO:0008360">
    <property type="term" value="P:regulation of cell shape"/>
    <property type="evidence" value="ECO:0007669"/>
    <property type="project" value="UniProtKB-KW"/>
</dbReference>
<dbReference type="eggNOG" id="COG0766">
    <property type="taxonomic scope" value="Bacteria"/>
</dbReference>
<evidence type="ECO:0000256" key="11">
    <source>
        <dbReference type="ARBA" id="ARBA00047527"/>
    </source>
</evidence>
<feature type="binding site" evidence="12">
    <location>
        <position position="93"/>
    </location>
    <ligand>
        <name>UDP-N-acetyl-alpha-D-glucosamine</name>
        <dbReference type="ChEBI" id="CHEBI:57705"/>
    </ligand>
</feature>
<evidence type="ECO:0000256" key="6">
    <source>
        <dbReference type="ARBA" id="ARBA00022960"/>
    </source>
</evidence>
<dbReference type="AlphaFoldDB" id="V8CFN3"/>
<comment type="function">
    <text evidence="12">Cell wall formation. Adds enolpyruvyl to UDP-N-acetylglucosamine.</text>
</comment>
<proteinExistence type="inferred from homology"/>
<sequence>MDYLHIIGGAKLHGQVQISGAKNAALPLLSAALLSSTPMKIDNLPNVADVKTLAKLLEHLGALVSWDSAHSVEIDASHIIHTKAIYDIVRKMRASILVLGPLLARCGHCEVSLPGGCAIGARPVDLHIAAMEKMGAQITIQGGYIVASAPNGLKGAQIVFDKITVTGCENVIMAAALAKGRTQIINAAREPEVVQLCEVLMQAGVEIQGIGSSVLEIQGTDREPLRFQPFSVIPDRIEAGTYLCAAAITNSQIKLTNANPSHLEAVLEKLRQIGFKLESTNDSISIFPAAKRQGFEIITTEHPGFPTDMQAQFMSLATQCQGTSVIQERLFENRFMHASELQRLGANITLKGNTATIIGNDEHNPLVGADVMATDLRASSALVLAGLVAQGSTNVHRIYHLDRGYESLEQKLSALGANITRQKE</sequence>
<protein>
    <recommendedName>
        <fullName evidence="12">UDP-N-acetylglucosamine 1-carboxyvinyltransferase</fullName>
        <ecNumber evidence="12">2.5.1.7</ecNumber>
    </recommendedName>
    <alternativeName>
        <fullName evidence="12">Enoylpyruvate transferase</fullName>
    </alternativeName>
    <alternativeName>
        <fullName evidence="12">UDP-N-acetylglucosamine enolpyruvyl transferase</fullName>
        <shortName evidence="12">EPT</shortName>
    </alternativeName>
</protein>
<dbReference type="GO" id="GO:0009252">
    <property type="term" value="P:peptidoglycan biosynthetic process"/>
    <property type="evidence" value="ECO:0007669"/>
    <property type="project" value="UniProtKB-UniRule"/>
</dbReference>
<dbReference type="Pfam" id="PF00275">
    <property type="entry name" value="EPSP_synthase"/>
    <property type="match status" value="1"/>
</dbReference>
<dbReference type="EMBL" id="AZJJ01000007">
    <property type="protein sequence ID" value="ETD25917.1"/>
    <property type="molecule type" value="Genomic_DNA"/>
</dbReference>
<keyword evidence="3 12" id="KW-0963">Cytoplasm</keyword>
<comment type="pathway">
    <text evidence="2 12">Cell wall biogenesis; peptidoglycan biosynthesis.</text>
</comment>
<feature type="binding site" evidence="12">
    <location>
        <position position="308"/>
    </location>
    <ligand>
        <name>UDP-N-acetyl-alpha-D-glucosamine</name>
        <dbReference type="ChEBI" id="CHEBI:57705"/>
    </ligand>
</feature>
<keyword evidence="9 12" id="KW-0961">Cell wall biogenesis/degradation</keyword>
<dbReference type="Gene3D" id="3.65.10.10">
    <property type="entry name" value="Enolpyruvate transferase domain"/>
    <property type="match status" value="2"/>
</dbReference>
<evidence type="ECO:0000256" key="7">
    <source>
        <dbReference type="ARBA" id="ARBA00022984"/>
    </source>
</evidence>